<sequence length="263" mass="29619">MRPTLPRSVNRMKVPGFDQTRFRPAVRKLLSSSDLVDQCKTYIPSGYSLRKRKQWEYFVLDERQQVAGLLRPIPASPFPEFADHGAVNVESFLHQQANVAEHFKSFVTLWHRGGASVCTVAASPSAEFVTPLKEFYSLGKHDGIQGHKAVNLMQDGATAAFFDAFFSHASDNYAEQIDPCQQFLKLCTAEGFKVFSHARRAYRADYKPHCALDPDDPRWIEVQLGTQDVNAMLAGNTLSGAELQKFLRTGSLWMDTDITKKKD</sequence>
<evidence type="ECO:0000313" key="2">
    <source>
        <dbReference type="Proteomes" id="UP000051952"/>
    </source>
</evidence>
<organism evidence="1 2">
    <name type="scientific">Bodo saltans</name>
    <name type="common">Flagellated protozoan</name>
    <dbReference type="NCBI Taxonomy" id="75058"/>
    <lineage>
        <taxon>Eukaryota</taxon>
        <taxon>Discoba</taxon>
        <taxon>Euglenozoa</taxon>
        <taxon>Kinetoplastea</taxon>
        <taxon>Metakinetoplastina</taxon>
        <taxon>Eubodonida</taxon>
        <taxon>Bodonidae</taxon>
        <taxon>Bodo</taxon>
    </lineage>
</organism>
<dbReference type="Proteomes" id="UP000051952">
    <property type="component" value="Unassembled WGS sequence"/>
</dbReference>
<evidence type="ECO:0000313" key="1">
    <source>
        <dbReference type="EMBL" id="CUG87351.1"/>
    </source>
</evidence>
<dbReference type="AlphaFoldDB" id="A0A0S4JG19"/>
<accession>A0A0S4JG19</accession>
<keyword evidence="2" id="KW-1185">Reference proteome</keyword>
<proteinExistence type="predicted"/>
<reference evidence="2" key="1">
    <citation type="submission" date="2015-09" db="EMBL/GenBank/DDBJ databases">
        <authorList>
            <consortium name="Pathogen Informatics"/>
        </authorList>
    </citation>
    <scope>NUCLEOTIDE SEQUENCE [LARGE SCALE GENOMIC DNA]</scope>
    <source>
        <strain evidence="2">Lake Konstanz</strain>
    </source>
</reference>
<dbReference type="EMBL" id="CYKH01001500">
    <property type="protein sequence ID" value="CUG87351.1"/>
    <property type="molecule type" value="Genomic_DNA"/>
</dbReference>
<gene>
    <name evidence="1" type="ORF">BSAL_09700</name>
</gene>
<dbReference type="VEuPathDB" id="TriTrypDB:BSAL_09700"/>
<protein>
    <submittedName>
        <fullName evidence="1">Uncharacterized protein</fullName>
    </submittedName>
</protein>
<name>A0A0S4JG19_BODSA</name>